<name>A0ACB7WNU6_DIOAL</name>
<accession>A0ACB7WNU6</accession>
<dbReference type="EMBL" id="CM037012">
    <property type="protein sequence ID" value="KAH7690196.1"/>
    <property type="molecule type" value="Genomic_DNA"/>
</dbReference>
<gene>
    <name evidence="1" type="ORF">IHE45_02G030000</name>
</gene>
<evidence type="ECO:0000313" key="1">
    <source>
        <dbReference type="EMBL" id="KAH7690196.1"/>
    </source>
</evidence>
<sequence length="118" mass="13442">MNIITWNVRGLGRPAKRFLVRDFLNLHFADVCCLQESKLEVISQSLWREIGGTKLDQFTFVTAEGSTGVIIMGWKSGVLSRSLPKISFFCLTMDFYSKGDNRLWRCTLVYSPNARASK</sequence>
<evidence type="ECO:0000313" key="2">
    <source>
        <dbReference type="Proteomes" id="UP000827976"/>
    </source>
</evidence>
<comment type="caution">
    <text evidence="1">The sequence shown here is derived from an EMBL/GenBank/DDBJ whole genome shotgun (WGS) entry which is preliminary data.</text>
</comment>
<organism evidence="1 2">
    <name type="scientific">Dioscorea alata</name>
    <name type="common">Purple yam</name>
    <dbReference type="NCBI Taxonomy" id="55571"/>
    <lineage>
        <taxon>Eukaryota</taxon>
        <taxon>Viridiplantae</taxon>
        <taxon>Streptophyta</taxon>
        <taxon>Embryophyta</taxon>
        <taxon>Tracheophyta</taxon>
        <taxon>Spermatophyta</taxon>
        <taxon>Magnoliopsida</taxon>
        <taxon>Liliopsida</taxon>
        <taxon>Dioscoreales</taxon>
        <taxon>Dioscoreaceae</taxon>
        <taxon>Dioscorea</taxon>
    </lineage>
</organism>
<reference evidence="2" key="1">
    <citation type="journal article" date="2022" name="Nat. Commun.">
        <title>Chromosome evolution and the genetic basis of agronomically important traits in greater yam.</title>
        <authorList>
            <person name="Bredeson J.V."/>
            <person name="Lyons J.B."/>
            <person name="Oniyinde I.O."/>
            <person name="Okereke N.R."/>
            <person name="Kolade O."/>
            <person name="Nnabue I."/>
            <person name="Nwadili C.O."/>
            <person name="Hribova E."/>
            <person name="Parker M."/>
            <person name="Nwogha J."/>
            <person name="Shu S."/>
            <person name="Carlson J."/>
            <person name="Kariba R."/>
            <person name="Muthemba S."/>
            <person name="Knop K."/>
            <person name="Barton G.J."/>
            <person name="Sherwood A.V."/>
            <person name="Lopez-Montes A."/>
            <person name="Asiedu R."/>
            <person name="Jamnadass R."/>
            <person name="Muchugi A."/>
            <person name="Goodstein D."/>
            <person name="Egesi C.N."/>
            <person name="Featherston J."/>
            <person name="Asfaw A."/>
            <person name="Simpson G.G."/>
            <person name="Dolezel J."/>
            <person name="Hendre P.S."/>
            <person name="Van Deynze A."/>
            <person name="Kumar P.L."/>
            <person name="Obidiegwu J.E."/>
            <person name="Bhattacharjee R."/>
            <person name="Rokhsar D.S."/>
        </authorList>
    </citation>
    <scope>NUCLEOTIDE SEQUENCE [LARGE SCALE GENOMIC DNA]</scope>
    <source>
        <strain evidence="2">cv. TDa95/00328</strain>
    </source>
</reference>
<protein>
    <submittedName>
        <fullName evidence="1">DNase I-like protein</fullName>
    </submittedName>
</protein>
<dbReference type="Proteomes" id="UP000827976">
    <property type="component" value="Chromosome 2"/>
</dbReference>
<proteinExistence type="predicted"/>
<keyword evidence="2" id="KW-1185">Reference proteome</keyword>